<dbReference type="InterPro" id="IPR007168">
    <property type="entry name" value="Phageshock_PspC_N"/>
</dbReference>
<evidence type="ECO:0000313" key="8">
    <source>
        <dbReference type="EMBL" id="SEJ61284.1"/>
    </source>
</evidence>
<evidence type="ECO:0000256" key="3">
    <source>
        <dbReference type="ARBA" id="ARBA00022692"/>
    </source>
</evidence>
<keyword evidence="2" id="KW-1003">Cell membrane</keyword>
<evidence type="ECO:0000313" key="9">
    <source>
        <dbReference type="Proteomes" id="UP000199403"/>
    </source>
</evidence>
<evidence type="ECO:0000256" key="2">
    <source>
        <dbReference type="ARBA" id="ARBA00022475"/>
    </source>
</evidence>
<feature type="transmembrane region" description="Helical" evidence="6">
    <location>
        <begin position="34"/>
        <end position="59"/>
    </location>
</feature>
<dbReference type="GO" id="GO:0005886">
    <property type="term" value="C:plasma membrane"/>
    <property type="evidence" value="ECO:0007669"/>
    <property type="project" value="UniProtKB-SubCell"/>
</dbReference>
<keyword evidence="5 6" id="KW-0472">Membrane</keyword>
<dbReference type="Pfam" id="PF04024">
    <property type="entry name" value="PspC"/>
    <property type="match status" value="1"/>
</dbReference>
<evidence type="ECO:0000259" key="7">
    <source>
        <dbReference type="Pfam" id="PF04024"/>
    </source>
</evidence>
<organism evidence="8 9">
    <name type="scientific">Cyclobacterium xiamenense</name>
    <dbReference type="NCBI Taxonomy" id="1297121"/>
    <lineage>
        <taxon>Bacteria</taxon>
        <taxon>Pseudomonadati</taxon>
        <taxon>Bacteroidota</taxon>
        <taxon>Cytophagia</taxon>
        <taxon>Cytophagales</taxon>
        <taxon>Cyclobacteriaceae</taxon>
        <taxon>Cyclobacterium</taxon>
    </lineage>
</organism>
<dbReference type="Proteomes" id="UP000199403">
    <property type="component" value="Unassembled WGS sequence"/>
</dbReference>
<accession>A0A1H7A9W1</accession>
<keyword evidence="3 6" id="KW-0812">Transmembrane</keyword>
<reference evidence="9" key="1">
    <citation type="submission" date="2016-10" db="EMBL/GenBank/DDBJ databases">
        <authorList>
            <person name="Varghese N."/>
            <person name="Submissions S."/>
        </authorList>
    </citation>
    <scope>NUCLEOTIDE SEQUENCE [LARGE SCALE GENOMIC DNA]</scope>
    <source>
        <strain evidence="9">IBRC-M 10761</strain>
    </source>
</reference>
<dbReference type="AlphaFoldDB" id="A0A1H7A9W1"/>
<gene>
    <name evidence="8" type="ORF">SAMN05192553_10672</name>
</gene>
<evidence type="ECO:0000256" key="1">
    <source>
        <dbReference type="ARBA" id="ARBA00004162"/>
    </source>
</evidence>
<evidence type="ECO:0000256" key="5">
    <source>
        <dbReference type="ARBA" id="ARBA00023136"/>
    </source>
</evidence>
<comment type="subcellular location">
    <subcellularLocation>
        <location evidence="1">Cell membrane</location>
        <topology evidence="1">Single-pass membrane protein</topology>
    </subcellularLocation>
</comment>
<sequence length="66" mass="7273">MNKKLYRSKQNKTIAGVCGGLAEHLGWDADKLRIGYVVLSVLSAAFPGLLVYLVLWFVIPENPAQV</sequence>
<evidence type="ECO:0000256" key="6">
    <source>
        <dbReference type="SAM" id="Phobius"/>
    </source>
</evidence>
<dbReference type="PANTHER" id="PTHR33885">
    <property type="entry name" value="PHAGE SHOCK PROTEIN C"/>
    <property type="match status" value="1"/>
</dbReference>
<keyword evidence="4 6" id="KW-1133">Transmembrane helix</keyword>
<proteinExistence type="predicted"/>
<dbReference type="EMBL" id="FNZH01000006">
    <property type="protein sequence ID" value="SEJ61284.1"/>
    <property type="molecule type" value="Genomic_DNA"/>
</dbReference>
<feature type="domain" description="Phage shock protein PspC N-terminal" evidence="7">
    <location>
        <begin position="3"/>
        <end position="61"/>
    </location>
</feature>
<name>A0A1H7A9W1_9BACT</name>
<dbReference type="RefSeq" id="WP_092177079.1">
    <property type="nucleotide sequence ID" value="NZ_FNZH01000006.1"/>
</dbReference>
<dbReference type="STRING" id="1416801.SAMN05192553_10672"/>
<dbReference type="OrthoDB" id="5772680at2"/>
<dbReference type="PANTHER" id="PTHR33885:SF3">
    <property type="entry name" value="PHAGE SHOCK PROTEIN C"/>
    <property type="match status" value="1"/>
</dbReference>
<keyword evidence="9" id="KW-1185">Reference proteome</keyword>
<protein>
    <submittedName>
        <fullName evidence="8">Phage shock protein PspC (Stress-responsive transcriptional regulator)</fullName>
    </submittedName>
</protein>
<evidence type="ECO:0000256" key="4">
    <source>
        <dbReference type="ARBA" id="ARBA00022989"/>
    </source>
</evidence>
<dbReference type="InterPro" id="IPR052027">
    <property type="entry name" value="PspC"/>
</dbReference>